<dbReference type="PANTHER" id="PTHR43626:SF4">
    <property type="entry name" value="GCN5-RELATED N-ACETYLTRANSFERASE 2, CHLOROPLASTIC"/>
    <property type="match status" value="1"/>
</dbReference>
<name>A0A6N8FYC4_9CHRO</name>
<protein>
    <submittedName>
        <fullName evidence="4">GNAT family N-acetyltransferase</fullName>
    </submittedName>
</protein>
<reference evidence="4 5" key="1">
    <citation type="journal article" date="2019" name="Front. Microbiol.">
        <title>Genomic Features for Desiccation Tolerance and Sugar Biosynthesis in the Extremophile Gloeocapsopsis sp. UTEX B3054.</title>
        <authorList>
            <person name="Urrejola C."/>
            <person name="Alcorta J."/>
            <person name="Salas L."/>
            <person name="Vasquez M."/>
            <person name="Polz M.F."/>
            <person name="Vicuna R."/>
            <person name="Diez B."/>
        </authorList>
    </citation>
    <scope>NUCLEOTIDE SEQUENCE [LARGE SCALE GENOMIC DNA]</scope>
    <source>
        <strain evidence="4 5">1H9</strain>
    </source>
</reference>
<proteinExistence type="predicted"/>
<organism evidence="4 5">
    <name type="scientific">Gloeocapsopsis dulcis AAB1 = 1H9</name>
    <dbReference type="NCBI Taxonomy" id="1433147"/>
    <lineage>
        <taxon>Bacteria</taxon>
        <taxon>Bacillati</taxon>
        <taxon>Cyanobacteriota</taxon>
        <taxon>Cyanophyceae</taxon>
        <taxon>Oscillatoriophycideae</taxon>
        <taxon>Chroococcales</taxon>
        <taxon>Chroococcaceae</taxon>
        <taxon>Gloeocapsopsis</taxon>
        <taxon>Gloeocapsopsis dulcis</taxon>
    </lineage>
</organism>
<dbReference type="Gene3D" id="3.40.630.30">
    <property type="match status" value="1"/>
</dbReference>
<keyword evidence="2" id="KW-0012">Acyltransferase</keyword>
<dbReference type="PROSITE" id="PS51186">
    <property type="entry name" value="GNAT"/>
    <property type="match status" value="1"/>
</dbReference>
<dbReference type="Proteomes" id="UP000441797">
    <property type="component" value="Unassembled WGS sequence"/>
</dbReference>
<evidence type="ECO:0000313" key="4">
    <source>
        <dbReference type="EMBL" id="MUL37622.1"/>
    </source>
</evidence>
<dbReference type="GO" id="GO:0008080">
    <property type="term" value="F:N-acetyltransferase activity"/>
    <property type="evidence" value="ECO:0007669"/>
    <property type="project" value="InterPro"/>
</dbReference>
<dbReference type="Pfam" id="PF00583">
    <property type="entry name" value="Acetyltransf_1"/>
    <property type="match status" value="1"/>
</dbReference>
<feature type="domain" description="N-acetyltransferase" evidence="3">
    <location>
        <begin position="49"/>
        <end position="184"/>
    </location>
</feature>
<dbReference type="InterPro" id="IPR016181">
    <property type="entry name" value="Acyl_CoA_acyltransferase"/>
</dbReference>
<dbReference type="AlphaFoldDB" id="A0A6N8FYC4"/>
<keyword evidence="5" id="KW-1185">Reference proteome</keyword>
<evidence type="ECO:0000259" key="3">
    <source>
        <dbReference type="PROSITE" id="PS51186"/>
    </source>
</evidence>
<keyword evidence="1 4" id="KW-0808">Transferase</keyword>
<dbReference type="InterPro" id="IPR000182">
    <property type="entry name" value="GNAT_dom"/>
</dbReference>
<dbReference type="InterPro" id="IPR045039">
    <property type="entry name" value="NSI-like"/>
</dbReference>
<accession>A0A6N8FYC4</accession>
<dbReference type="RefSeq" id="WP_105220705.1">
    <property type="nucleotide sequence ID" value="NZ_CAWNSU010000067.1"/>
</dbReference>
<dbReference type="OrthoDB" id="9775804at2"/>
<sequence length="184" mass="20708">MGFWKSWFSGSELTAGIKTTADEEYAIASASVAAPNSDRPEKSGAGDRIIFSSEREIDLYELEELCDAVGWSRRPLRKVKKAMQHSFLVASMWEVRGTQRRLIGFARATSDHAFNATIWDVVVHPSFQGKGLGKALMKYMIKKLRSEDISNITLFADPHVVDFYRGLGFMSDPEGIKGMFWYPS</sequence>
<dbReference type="SUPFAM" id="SSF55729">
    <property type="entry name" value="Acyl-CoA N-acyltransferases (Nat)"/>
    <property type="match status" value="1"/>
</dbReference>
<dbReference type="GO" id="GO:0005737">
    <property type="term" value="C:cytoplasm"/>
    <property type="evidence" value="ECO:0007669"/>
    <property type="project" value="UniProtKB-ARBA"/>
</dbReference>
<gene>
    <name evidence="4" type="ORF">BWI75_15140</name>
</gene>
<dbReference type="FunFam" id="3.40.630.30:FF:000059">
    <property type="entry name" value="Putative acetyltransferase NSI"/>
    <property type="match status" value="1"/>
</dbReference>
<evidence type="ECO:0000256" key="2">
    <source>
        <dbReference type="ARBA" id="ARBA00023315"/>
    </source>
</evidence>
<evidence type="ECO:0000313" key="5">
    <source>
        <dbReference type="Proteomes" id="UP000441797"/>
    </source>
</evidence>
<dbReference type="CDD" id="cd04301">
    <property type="entry name" value="NAT_SF"/>
    <property type="match status" value="1"/>
</dbReference>
<dbReference type="PANTHER" id="PTHR43626">
    <property type="entry name" value="ACYL-COA N-ACYLTRANSFERASE"/>
    <property type="match status" value="1"/>
</dbReference>
<comment type="caution">
    <text evidence="4">The sequence shown here is derived from an EMBL/GenBank/DDBJ whole genome shotgun (WGS) entry which is preliminary data.</text>
</comment>
<evidence type="ECO:0000256" key="1">
    <source>
        <dbReference type="ARBA" id="ARBA00022679"/>
    </source>
</evidence>
<dbReference type="EMBL" id="NAPY01000024">
    <property type="protein sequence ID" value="MUL37622.1"/>
    <property type="molecule type" value="Genomic_DNA"/>
</dbReference>